<evidence type="ECO:0000256" key="2">
    <source>
        <dbReference type="ARBA" id="ARBA00012657"/>
    </source>
</evidence>
<sequence length="716" mass="77308">MNGFYATIAALGAALLVAAQPATAQDTVVTPLHLDGKAAGATFEGIGVVDGGGATSVLLKDYPEPQRRQILDLVYKPKFGASVSALYVEIPGDGNSTQGSMPSHMHSRDDLNYGRGYIWWVMTEARRRNPRLSLDGAAWSAPGWVGDRGVRYGRADEPFFSKDGVDYYISWLKGLRDVHGLTLDAMGLRNEKGVSYDFAKAMRQALNANGFAAVRLHGFDNWQDDRFDFVKDMARDGSLRAALDIASAHVSPVEGTKVPPEVKLLAAQMGKPLWNTEQHVYQAGYEGLLNTVKSFNEGHITDGFTKIVDWYGIAGLYTMEPYSGEKEALVRANWPWSGRYVVNPKLWAYAHYGQFTEIGWTYLAGGSGALKGGGTFVALKSPGNDYSIVIETADAKEAQSVRLDALNLASGPLAVWRSTAAEQFVRQPDVALSNGVATLRLEPGAVYSFTTTRGQQKGRFDAVPEASPFPFPYRETFDEYGQPARWGYLPRYFADIYGAFELAGCPQRKGVCLRQAAPTHPISWAPGWLPYTIFGDDQWQDYAVSADIYLKPGESGGVMGRINNVGSGYGSIPKGYVLRLSSAGEVSIVAVRGKIDKKALVGDAVQQAIIKSGADTGEGGEKTLATARLDGTGSGGWHRLKLQMQGSDLTGFVDGKPLVKASDTLFRSGMAGLQAGASEQSMSTPFFDEIELAAVGELAPRVAASRPAAKPIYPAR</sequence>
<dbReference type="InterPro" id="IPR049161">
    <property type="entry name" value="GH59_cat"/>
</dbReference>
<evidence type="ECO:0000256" key="3">
    <source>
        <dbReference type="ARBA" id="ARBA00022919"/>
    </source>
</evidence>
<keyword evidence="9" id="KW-0378">Hydrolase</keyword>
<evidence type="ECO:0000256" key="5">
    <source>
        <dbReference type="ARBA" id="ARBA00033098"/>
    </source>
</evidence>
<feature type="domain" description="Glycosyl hydrolase family 59 C-terminal lectin" evidence="8">
    <location>
        <begin position="497"/>
        <end position="584"/>
    </location>
</feature>
<dbReference type="PRINTS" id="PR00850">
    <property type="entry name" value="GLHYDRLASE59"/>
</dbReference>
<dbReference type="EC" id="3.2.1.46" evidence="2"/>
<dbReference type="PANTHER" id="PTHR15172:SF1">
    <property type="entry name" value="GALACTOCEREBROSIDASE"/>
    <property type="match status" value="1"/>
</dbReference>
<keyword evidence="6" id="KW-0732">Signal</keyword>
<evidence type="ECO:0000256" key="1">
    <source>
        <dbReference type="ARBA" id="ARBA00005637"/>
    </source>
</evidence>
<dbReference type="InterPro" id="IPR049162">
    <property type="entry name" value="GH59_C"/>
</dbReference>
<dbReference type="Pfam" id="PF21708">
    <property type="entry name" value="Glyco_hydro_59_C"/>
    <property type="match status" value="1"/>
</dbReference>
<keyword evidence="9" id="KW-0326">Glycosidase</keyword>
<evidence type="ECO:0000313" key="10">
    <source>
        <dbReference type="Proteomes" id="UP001262754"/>
    </source>
</evidence>
<dbReference type="PANTHER" id="PTHR15172">
    <property type="entry name" value="GALACTOCEREBROSIDASE"/>
    <property type="match status" value="1"/>
</dbReference>
<comment type="similarity">
    <text evidence="1">Belongs to the glycosyl hydrolase 59 family.</text>
</comment>
<feature type="signal peptide" evidence="6">
    <location>
        <begin position="1"/>
        <end position="24"/>
    </location>
</feature>
<accession>A0ABU1N4T6</accession>
<organism evidence="9 10">
    <name type="scientific">Caulobacter rhizosphaerae</name>
    <dbReference type="NCBI Taxonomy" id="2010972"/>
    <lineage>
        <taxon>Bacteria</taxon>
        <taxon>Pseudomonadati</taxon>
        <taxon>Pseudomonadota</taxon>
        <taxon>Alphaproteobacteria</taxon>
        <taxon>Caulobacterales</taxon>
        <taxon>Caulobacteraceae</taxon>
        <taxon>Caulobacter</taxon>
    </lineage>
</organism>
<evidence type="ECO:0000256" key="4">
    <source>
        <dbReference type="ARBA" id="ARBA00022963"/>
    </source>
</evidence>
<keyword evidence="4" id="KW-0442">Lipid degradation</keyword>
<feature type="domain" description="Glycosyl hydrolase family 59 catalytic" evidence="7">
    <location>
        <begin position="43"/>
        <end position="354"/>
    </location>
</feature>
<name>A0ABU1N4T6_9CAUL</name>
<dbReference type="RefSeq" id="WP_310034348.1">
    <property type="nucleotide sequence ID" value="NZ_JAVDRL010000013.1"/>
</dbReference>
<dbReference type="Gene3D" id="3.20.20.80">
    <property type="entry name" value="Glycosidases"/>
    <property type="match status" value="1"/>
</dbReference>
<feature type="chain" id="PRO_5045095646" description="galactosylceramidase" evidence="6">
    <location>
        <begin position="25"/>
        <end position="716"/>
    </location>
</feature>
<protein>
    <recommendedName>
        <fullName evidence="2">galactosylceramidase</fullName>
        <ecNumber evidence="2">3.2.1.46</ecNumber>
    </recommendedName>
    <alternativeName>
        <fullName evidence="5">Galactosylceramidase</fullName>
    </alternativeName>
</protein>
<dbReference type="Pfam" id="PF02057">
    <property type="entry name" value="Glyco_hydro_59"/>
    <property type="match status" value="1"/>
</dbReference>
<gene>
    <name evidence="9" type="ORF">J2800_004229</name>
</gene>
<evidence type="ECO:0000259" key="8">
    <source>
        <dbReference type="Pfam" id="PF21708"/>
    </source>
</evidence>
<dbReference type="Gene3D" id="2.60.120.560">
    <property type="entry name" value="Exo-inulinase, domain 1"/>
    <property type="match status" value="1"/>
</dbReference>
<dbReference type="InterPro" id="IPR013785">
    <property type="entry name" value="Aldolase_TIM"/>
</dbReference>
<dbReference type="SUPFAM" id="SSF51445">
    <property type="entry name" value="(Trans)glycosidases"/>
    <property type="match status" value="1"/>
</dbReference>
<keyword evidence="10" id="KW-1185">Reference proteome</keyword>
<evidence type="ECO:0000256" key="6">
    <source>
        <dbReference type="SAM" id="SignalP"/>
    </source>
</evidence>
<keyword evidence="3" id="KW-0443">Lipid metabolism</keyword>
<dbReference type="InterPro" id="IPR001286">
    <property type="entry name" value="Glyco_hydro_59"/>
</dbReference>
<evidence type="ECO:0000313" key="9">
    <source>
        <dbReference type="EMBL" id="MDR6533463.1"/>
    </source>
</evidence>
<dbReference type="GO" id="GO:0004336">
    <property type="term" value="F:galactosylceramidase activity"/>
    <property type="evidence" value="ECO:0007669"/>
    <property type="project" value="UniProtKB-EC"/>
</dbReference>
<dbReference type="InterPro" id="IPR017853">
    <property type="entry name" value="GH"/>
</dbReference>
<dbReference type="Proteomes" id="UP001262754">
    <property type="component" value="Unassembled WGS sequence"/>
</dbReference>
<comment type="caution">
    <text evidence="9">The sequence shown here is derived from an EMBL/GenBank/DDBJ whole genome shotgun (WGS) entry which is preliminary data.</text>
</comment>
<dbReference type="Gene3D" id="3.20.20.70">
    <property type="entry name" value="Aldolase class I"/>
    <property type="match status" value="1"/>
</dbReference>
<dbReference type="EMBL" id="JAVDRL010000013">
    <property type="protein sequence ID" value="MDR6533463.1"/>
    <property type="molecule type" value="Genomic_DNA"/>
</dbReference>
<reference evidence="9 10" key="1">
    <citation type="submission" date="2023-07" db="EMBL/GenBank/DDBJ databases">
        <title>Sorghum-associated microbial communities from plants grown in Nebraska, USA.</title>
        <authorList>
            <person name="Schachtman D."/>
        </authorList>
    </citation>
    <scope>NUCLEOTIDE SEQUENCE [LARGE SCALE GENOMIC DNA]</scope>
    <source>
        <strain evidence="9 10">DS2154</strain>
    </source>
</reference>
<proteinExistence type="inferred from homology"/>
<keyword evidence="3" id="KW-0746">Sphingolipid metabolism</keyword>
<evidence type="ECO:0000259" key="7">
    <source>
        <dbReference type="Pfam" id="PF02057"/>
    </source>
</evidence>